<dbReference type="EMBL" id="JAOTPV010000007">
    <property type="protein sequence ID" value="KAJ4480150.1"/>
    <property type="molecule type" value="Genomic_DNA"/>
</dbReference>
<evidence type="ECO:0000256" key="1">
    <source>
        <dbReference type="SAM" id="Phobius"/>
    </source>
</evidence>
<proteinExistence type="predicted"/>
<evidence type="ECO:0000313" key="2">
    <source>
        <dbReference type="EMBL" id="KAJ4480150.1"/>
    </source>
</evidence>
<accession>A0A9W9ADC1</accession>
<sequence>MSPVSLCMDVTHCFMHDCAPCCVARDGPLVGWERMRQGHSLNYYYPYVMQLFGASRIGCPNKFLVYSNPNVTTYVNYKGSRQGEEYRSYDAQYDFSFNSAWRYLKNEVPVDGFTLDVIFSETRTVSANEGSALIVVPALPSSPVDRAKLIITVLQDFQYKVNRRIEVAKLPKFTRCPECLPSTSGWNLGLINSVLRCLQNVEPHLEWGKFLVQSGVGQDTRTSEQEDHDQGARRRDEFNVTFEKANQLIGNLRDNTEAELTNAMNDVIERSKLSSSGICSWCGKKWECQEDRPSLAFGVEDSAASITAVDDTSVDSLKGYTERSSSSGYLPKVAYEARIVMLVTCIVIAGTLVFVKKLSVIQME</sequence>
<dbReference type="OrthoDB" id="2881523at2759"/>
<dbReference type="Proteomes" id="UP001150266">
    <property type="component" value="Unassembled WGS sequence"/>
</dbReference>
<comment type="caution">
    <text evidence="2">The sequence shown here is derived from an EMBL/GenBank/DDBJ whole genome shotgun (WGS) entry which is preliminary data.</text>
</comment>
<keyword evidence="3" id="KW-1185">Reference proteome</keyword>
<protein>
    <submittedName>
        <fullName evidence="2">Uncharacterized protein</fullName>
    </submittedName>
</protein>
<name>A0A9W9ADC1_9AGAR</name>
<keyword evidence="1" id="KW-1133">Transmembrane helix</keyword>
<reference evidence="2" key="1">
    <citation type="submission" date="2022-08" db="EMBL/GenBank/DDBJ databases">
        <title>A Global Phylogenomic Analysis of the Shiitake Genus Lentinula.</title>
        <authorList>
            <consortium name="DOE Joint Genome Institute"/>
            <person name="Sierra-Patev S."/>
            <person name="Min B."/>
            <person name="Naranjo-Ortiz M."/>
            <person name="Looney B."/>
            <person name="Konkel Z."/>
            <person name="Slot J.C."/>
            <person name="Sakamoto Y."/>
            <person name="Steenwyk J.L."/>
            <person name="Rokas A."/>
            <person name="Carro J."/>
            <person name="Camarero S."/>
            <person name="Ferreira P."/>
            <person name="Molpeceres G."/>
            <person name="Ruiz-Duenas F.J."/>
            <person name="Serrano A."/>
            <person name="Henrissat B."/>
            <person name="Drula E."/>
            <person name="Hughes K.W."/>
            <person name="Mata J.L."/>
            <person name="Ishikawa N.K."/>
            <person name="Vargas-Isla R."/>
            <person name="Ushijima S."/>
            <person name="Smith C.A."/>
            <person name="Ahrendt S."/>
            <person name="Andreopoulos W."/>
            <person name="He G."/>
            <person name="Labutti K."/>
            <person name="Lipzen A."/>
            <person name="Ng V."/>
            <person name="Riley R."/>
            <person name="Sandor L."/>
            <person name="Barry K."/>
            <person name="Martinez A.T."/>
            <person name="Xiao Y."/>
            <person name="Gibbons J.G."/>
            <person name="Terashima K."/>
            <person name="Grigoriev I.V."/>
            <person name="Hibbett D.S."/>
        </authorList>
    </citation>
    <scope>NUCLEOTIDE SEQUENCE</scope>
    <source>
        <strain evidence="2">JLM2183</strain>
    </source>
</reference>
<dbReference type="AlphaFoldDB" id="A0A9W9ADC1"/>
<keyword evidence="1" id="KW-0472">Membrane</keyword>
<gene>
    <name evidence="2" type="ORF">J3R30DRAFT_2587257</name>
</gene>
<keyword evidence="1" id="KW-0812">Transmembrane</keyword>
<evidence type="ECO:0000313" key="3">
    <source>
        <dbReference type="Proteomes" id="UP001150266"/>
    </source>
</evidence>
<organism evidence="2 3">
    <name type="scientific">Lentinula aciculospora</name>
    <dbReference type="NCBI Taxonomy" id="153920"/>
    <lineage>
        <taxon>Eukaryota</taxon>
        <taxon>Fungi</taxon>
        <taxon>Dikarya</taxon>
        <taxon>Basidiomycota</taxon>
        <taxon>Agaricomycotina</taxon>
        <taxon>Agaricomycetes</taxon>
        <taxon>Agaricomycetidae</taxon>
        <taxon>Agaricales</taxon>
        <taxon>Marasmiineae</taxon>
        <taxon>Omphalotaceae</taxon>
        <taxon>Lentinula</taxon>
    </lineage>
</organism>
<feature type="transmembrane region" description="Helical" evidence="1">
    <location>
        <begin position="335"/>
        <end position="355"/>
    </location>
</feature>